<dbReference type="EMBL" id="DF975196">
    <property type="protein sequence ID" value="GAU51524.1"/>
    <property type="molecule type" value="Genomic_DNA"/>
</dbReference>
<evidence type="ECO:0000256" key="3">
    <source>
        <dbReference type="ARBA" id="ARBA00022771"/>
    </source>
</evidence>
<keyword evidence="4" id="KW-0862">Zinc</keyword>
<reference evidence="10" key="1">
    <citation type="journal article" date="2017" name="Front. Plant Sci.">
        <title>Climate Clever Clovers: New Paradigm to Reduce the Environmental Footprint of Ruminants by Breeding Low Methanogenic Forages Utilizing Haplotype Variation.</title>
        <authorList>
            <person name="Kaur P."/>
            <person name="Appels R."/>
            <person name="Bayer P.E."/>
            <person name="Keeble-Gagnere G."/>
            <person name="Wang J."/>
            <person name="Hirakawa H."/>
            <person name="Shirasawa K."/>
            <person name="Vercoe P."/>
            <person name="Stefanova K."/>
            <person name="Durmic Z."/>
            <person name="Nichols P."/>
            <person name="Revell C."/>
            <person name="Isobe S.N."/>
            <person name="Edwards D."/>
            <person name="Erskine W."/>
        </authorList>
    </citation>
    <scope>NUCLEOTIDE SEQUENCE [LARGE SCALE GENOMIC DNA]</scope>
    <source>
        <strain evidence="10">cv. Daliak</strain>
    </source>
</reference>
<sequence length="1166" mass="130586">MDIVVPISEDEYDPVSKITKKKEIWRLGVIIDDLWTVYKGENEDYIDMLIRDIKGNTIQATIMGTDIEFWKPLLAEGKTYFMRNFKVHDNDSGFKMTAHKFRLTFVGATKADEVEIPGIPLTNFIFKDFSEIQSGKYQPDLLVDAIGVVDTIKKIVTATSTKKGNVAFTLKDLMGNVLDCTLWDGVSVEFLNKYNQVAASGPVVLIIKHARVKEPHGVYPLQFTNVWNGTKMLFDPEIPEIKTFSNSLPKDVTYPSQNIAAFNSTQFYSQSSGSSQYNTDETFMKQARIISIAEMKKLKVDTFCVTVATTSHIRVSNQGWFFRGLFHGDDTAKFVFWDNPLDELLGMTAYALLQKQIQRGLGDPQDYPRILDDIMERKFAFRVEWQYGWGGHASVLHCRDSKELIAKIQEQLPGAESTCKEIVSMNDSDVASHDSPPVQPNVSASAENDVSAASSNKTPAKRTASKNISIEHTNLESQFSATRSGKQIKKEKILNLCTLYGEVPPEFIEKFHNEVPQSVELWDINFMQHYLTLNKDHVVPHLTDGWDELMNHYHIEQVKEIMFVYLGGRRFWISIGKRLNDKNEYPSFHSESTMPNETVYFDVVLSRDAAVSSQLNIQVNLANKFDSVHENSAQIPQPDTTEDLPTVLNATTNKRKLTALEVHDQSHVHSDESESSEDDPFDTESDSDTDNDDVAGYVSETNSTVPQGYSDIGDPLFECKACGAHMCANRVNSSSKMYNSMFSFTSPGMNFDKKVNGGRGPPILRLHGQPCHRIGSMLPNNGETPKFAELYIYDTDNKLANRIQSCGLHYNILGLPQHLNFGRFAHWNICEREYIREGKVTKMVIIELSDASGKCECALFGDYVDELNKKMGKEKEGLPVVVIQFPKVKISRDKTSIQNVINTTRIFVNPDIPEAKALKKGIDVHGIDVDNVVPVIGGHAKPSLEEEFLLMHPKKKIADLDELEEDGVFAVFGMVSGIVKGQEWWYPACKCHRSVVADSGAYYCSGCSKHVFQIVPRFKVKIEVSDGAATCVFVLFDSEMSYIMEKSCAQFVAQSKVSNDGSYPAEFESLVGKTMLFTIDKGIKQTTASNGTFRVKRTCIYPNIIEKFSAEGPYFTPVKPMSQAIDVDSDSSLDDVDVVGDSQPLSFMKDIIVTPPSPGNHAAVSV</sequence>
<gene>
    <name evidence="9" type="ORF">TSUD_413880</name>
</gene>
<evidence type="ECO:0000256" key="6">
    <source>
        <dbReference type="SAM" id="MobiDB-lite"/>
    </source>
</evidence>
<feature type="domain" description="Replication factor A C-terminal" evidence="8">
    <location>
        <begin position="970"/>
        <end position="1099"/>
    </location>
</feature>
<evidence type="ECO:0000259" key="8">
    <source>
        <dbReference type="Pfam" id="PF08646"/>
    </source>
</evidence>
<dbReference type="SUPFAM" id="SSF50249">
    <property type="entry name" value="Nucleic acid-binding proteins"/>
    <property type="match status" value="4"/>
</dbReference>
<feature type="domain" description="Replication protein A 70 kDa DNA-binding subunit B/D first OB fold" evidence="7">
    <location>
        <begin position="12"/>
        <end position="110"/>
    </location>
</feature>
<feature type="compositionally biased region" description="Polar residues" evidence="6">
    <location>
        <begin position="440"/>
        <end position="458"/>
    </location>
</feature>
<evidence type="ECO:0000259" key="7">
    <source>
        <dbReference type="Pfam" id="PF02721"/>
    </source>
</evidence>
<feature type="region of interest" description="Disordered" evidence="6">
    <location>
        <begin position="662"/>
        <end position="707"/>
    </location>
</feature>
<dbReference type="InterPro" id="IPR047192">
    <property type="entry name" value="Euk_RPA1_DBD_C"/>
</dbReference>
<keyword evidence="2" id="KW-0479">Metal-binding</keyword>
<dbReference type="PANTHER" id="PTHR47165">
    <property type="entry name" value="OS03G0429900 PROTEIN"/>
    <property type="match status" value="1"/>
</dbReference>
<feature type="compositionally biased region" description="Acidic residues" evidence="6">
    <location>
        <begin position="673"/>
        <end position="693"/>
    </location>
</feature>
<dbReference type="Gene3D" id="2.40.50.140">
    <property type="entry name" value="Nucleic acid-binding proteins"/>
    <property type="match status" value="5"/>
</dbReference>
<dbReference type="InterPro" id="IPR013955">
    <property type="entry name" value="Rep_factor-A_C"/>
</dbReference>
<dbReference type="GO" id="GO:0008270">
    <property type="term" value="F:zinc ion binding"/>
    <property type="evidence" value="ECO:0007669"/>
    <property type="project" value="UniProtKB-KW"/>
</dbReference>
<evidence type="ECO:0000256" key="1">
    <source>
        <dbReference type="ARBA" id="ARBA00005690"/>
    </source>
</evidence>
<name>A0A2Z6P523_TRISU</name>
<feature type="region of interest" description="Disordered" evidence="6">
    <location>
        <begin position="428"/>
        <end position="467"/>
    </location>
</feature>
<dbReference type="Pfam" id="PF08646">
    <property type="entry name" value="Rep_fac-A_C"/>
    <property type="match status" value="1"/>
</dbReference>
<dbReference type="CDD" id="cd04476">
    <property type="entry name" value="RPA1_DBD_C"/>
    <property type="match status" value="1"/>
</dbReference>
<dbReference type="GO" id="GO:0003677">
    <property type="term" value="F:DNA binding"/>
    <property type="evidence" value="ECO:0007669"/>
    <property type="project" value="UniProtKB-KW"/>
</dbReference>
<dbReference type="CDD" id="cd04480">
    <property type="entry name" value="RPA1_DBD_A_like"/>
    <property type="match status" value="1"/>
</dbReference>
<dbReference type="OrthoDB" id="1110184at2759"/>
<evidence type="ECO:0000256" key="5">
    <source>
        <dbReference type="ARBA" id="ARBA00023125"/>
    </source>
</evidence>
<keyword evidence="5" id="KW-0238">DNA-binding</keyword>
<comment type="similarity">
    <text evidence="1">Belongs to the replication factor A protein 1 family.</text>
</comment>
<dbReference type="CDD" id="cd04481">
    <property type="entry name" value="RPA1_DBD_B_like"/>
    <property type="match status" value="2"/>
</dbReference>
<organism evidence="9 10">
    <name type="scientific">Trifolium subterraneum</name>
    <name type="common">Subterranean clover</name>
    <dbReference type="NCBI Taxonomy" id="3900"/>
    <lineage>
        <taxon>Eukaryota</taxon>
        <taxon>Viridiplantae</taxon>
        <taxon>Streptophyta</taxon>
        <taxon>Embryophyta</taxon>
        <taxon>Tracheophyta</taxon>
        <taxon>Spermatophyta</taxon>
        <taxon>Magnoliopsida</taxon>
        <taxon>eudicotyledons</taxon>
        <taxon>Gunneridae</taxon>
        <taxon>Pentapetalae</taxon>
        <taxon>rosids</taxon>
        <taxon>fabids</taxon>
        <taxon>Fabales</taxon>
        <taxon>Fabaceae</taxon>
        <taxon>Papilionoideae</taxon>
        <taxon>50 kb inversion clade</taxon>
        <taxon>NPAAA clade</taxon>
        <taxon>Hologalegina</taxon>
        <taxon>IRL clade</taxon>
        <taxon>Trifolieae</taxon>
        <taxon>Trifolium</taxon>
    </lineage>
</organism>
<protein>
    <submittedName>
        <fullName evidence="9">Uncharacterized protein</fullName>
    </submittedName>
</protein>
<evidence type="ECO:0000256" key="2">
    <source>
        <dbReference type="ARBA" id="ARBA00022723"/>
    </source>
</evidence>
<evidence type="ECO:0000313" key="9">
    <source>
        <dbReference type="EMBL" id="GAU51524.1"/>
    </source>
</evidence>
<dbReference type="Proteomes" id="UP000242715">
    <property type="component" value="Unassembled WGS sequence"/>
</dbReference>
<evidence type="ECO:0000256" key="4">
    <source>
        <dbReference type="ARBA" id="ARBA00022833"/>
    </source>
</evidence>
<accession>A0A2Z6P523</accession>
<dbReference type="AlphaFoldDB" id="A0A2Z6P523"/>
<dbReference type="InterPro" id="IPR012340">
    <property type="entry name" value="NA-bd_OB-fold"/>
</dbReference>
<proteinExistence type="inferred from homology"/>
<feature type="compositionally biased region" description="Basic and acidic residues" evidence="6">
    <location>
        <begin position="662"/>
        <end position="672"/>
    </location>
</feature>
<dbReference type="Pfam" id="PF02721">
    <property type="entry name" value="DUF223"/>
    <property type="match status" value="1"/>
</dbReference>
<keyword evidence="3" id="KW-0863">Zinc-finger</keyword>
<dbReference type="InterPro" id="IPR003871">
    <property type="entry name" value="RFA1B/D_OB_1st"/>
</dbReference>
<evidence type="ECO:0000313" key="10">
    <source>
        <dbReference type="Proteomes" id="UP000242715"/>
    </source>
</evidence>
<dbReference type="PANTHER" id="PTHR47165:SF4">
    <property type="entry name" value="OS03G0429900 PROTEIN"/>
    <property type="match status" value="1"/>
</dbReference>
<keyword evidence="10" id="KW-1185">Reference proteome</keyword>